<proteinExistence type="inferred from homology"/>
<dbReference type="InterPro" id="IPR004808">
    <property type="entry name" value="AP_endonuc_1"/>
</dbReference>
<protein>
    <submittedName>
        <fullName evidence="7">Exodeoxyribonuclease III</fullName>
    </submittedName>
</protein>
<evidence type="ECO:0000313" key="8">
    <source>
        <dbReference type="Proteomes" id="UP000218281"/>
    </source>
</evidence>
<feature type="domain" description="Endonuclease/exonuclease/phosphatase" evidence="6">
    <location>
        <begin position="6"/>
        <end position="295"/>
    </location>
</feature>
<evidence type="ECO:0000256" key="1">
    <source>
        <dbReference type="ARBA" id="ARBA00001946"/>
    </source>
</evidence>
<dbReference type="Proteomes" id="UP000218281">
    <property type="component" value="Unassembled WGS sequence"/>
</dbReference>
<dbReference type="NCBIfam" id="TIGR00633">
    <property type="entry name" value="xth"/>
    <property type="match status" value="1"/>
</dbReference>
<comment type="cofactor">
    <cofactor evidence="1">
        <name>Mg(2+)</name>
        <dbReference type="ChEBI" id="CHEBI:18420"/>
    </cofactor>
</comment>
<reference evidence="7 8" key="1">
    <citation type="submission" date="2017-08" db="EMBL/GenBank/DDBJ databases">
        <title>Whole genome sequences of 6 clinical strains closest to Corynebacterium imitans.</title>
        <authorList>
            <person name="Bernier A.-M."/>
            <person name="Burdz T."/>
            <person name="Bernard K."/>
        </authorList>
    </citation>
    <scope>NUCLEOTIDE SEQUENCE [LARGE SCALE GENOMIC DNA]</scope>
    <source>
        <strain evidence="7 8">NML93-0607</strain>
    </source>
</reference>
<keyword evidence="8" id="KW-1185">Reference proteome</keyword>
<dbReference type="Gene3D" id="3.60.10.10">
    <property type="entry name" value="Endonuclease/exonuclease/phosphatase"/>
    <property type="match status" value="1"/>
</dbReference>
<evidence type="ECO:0000256" key="4">
    <source>
        <dbReference type="ARBA" id="ARBA00022801"/>
    </source>
</evidence>
<comment type="caution">
    <text evidence="7">The sequence shown here is derived from an EMBL/GenBank/DDBJ whole genome shotgun (WGS) entry which is preliminary data.</text>
</comment>
<evidence type="ECO:0000256" key="5">
    <source>
        <dbReference type="ARBA" id="ARBA00022842"/>
    </source>
</evidence>
<name>A0ABX4H6U1_9CORY</name>
<dbReference type="PANTHER" id="PTHR43250:SF2">
    <property type="entry name" value="EXODEOXYRIBONUCLEASE III"/>
    <property type="match status" value="1"/>
</dbReference>
<evidence type="ECO:0000313" key="7">
    <source>
        <dbReference type="EMBL" id="PAT04995.1"/>
    </source>
</evidence>
<comment type="similarity">
    <text evidence="2">Belongs to the DNA repair enzymes AP/ExoA family.</text>
</comment>
<dbReference type="PANTHER" id="PTHR43250">
    <property type="entry name" value="EXODEOXYRIBONUCLEASE III"/>
    <property type="match status" value="1"/>
</dbReference>
<dbReference type="InterPro" id="IPR005135">
    <property type="entry name" value="Endo/exonuclease/phosphatase"/>
</dbReference>
<dbReference type="SUPFAM" id="SSF56219">
    <property type="entry name" value="DNase I-like"/>
    <property type="match status" value="1"/>
</dbReference>
<sequence>MSLTIASVNVNGIRAATKVRNEDNLGMLEWLQHTSADVVLMQEVRATEEQAHAALAPALDEGWQLVVAPAEAKGRAGVGILSKHSLIDVHTGIPGFETAGRFLAGTLPCGTRVASLYLPSGAAETAKQDEKYEFLDQFEPLLAEWATQYPQMVIGGDWNICHRREDLKNWKTNRKKSGFLPPERAFMDSVFGAFPDDEAQDIEDKANSGWAGAVDYGPEGAALRTATAEPAWFDVARRLSPEAAPYTWWTYRGQAFNNDAGWRIDYQAATADMLARAQRSWVEKADAVELRWSDHSPLLVEYADASEVAEGGA</sequence>
<evidence type="ECO:0000256" key="3">
    <source>
        <dbReference type="ARBA" id="ARBA00022723"/>
    </source>
</evidence>
<dbReference type="Pfam" id="PF03372">
    <property type="entry name" value="Exo_endo_phos"/>
    <property type="match status" value="1"/>
</dbReference>
<gene>
    <name evidence="7" type="ORF">CKJ81_11725</name>
</gene>
<keyword evidence="5" id="KW-0460">Magnesium</keyword>
<dbReference type="PROSITE" id="PS51435">
    <property type="entry name" value="AP_NUCLEASE_F1_4"/>
    <property type="match status" value="1"/>
</dbReference>
<dbReference type="EMBL" id="NSGO01000014">
    <property type="protein sequence ID" value="PAT04995.1"/>
    <property type="molecule type" value="Genomic_DNA"/>
</dbReference>
<dbReference type="RefSeq" id="WP_095536522.1">
    <property type="nucleotide sequence ID" value="NZ_NSGO01000014.1"/>
</dbReference>
<keyword evidence="3" id="KW-0479">Metal-binding</keyword>
<evidence type="ECO:0000259" key="6">
    <source>
        <dbReference type="Pfam" id="PF03372"/>
    </source>
</evidence>
<evidence type="ECO:0000256" key="2">
    <source>
        <dbReference type="ARBA" id="ARBA00007092"/>
    </source>
</evidence>
<keyword evidence="4" id="KW-0378">Hydrolase</keyword>
<organism evidence="7 8">
    <name type="scientific">Corynebacterium hadale</name>
    <dbReference type="NCBI Taxonomy" id="2026255"/>
    <lineage>
        <taxon>Bacteria</taxon>
        <taxon>Bacillati</taxon>
        <taxon>Actinomycetota</taxon>
        <taxon>Actinomycetes</taxon>
        <taxon>Mycobacteriales</taxon>
        <taxon>Corynebacteriaceae</taxon>
        <taxon>Corynebacterium</taxon>
    </lineage>
</organism>
<accession>A0ABX4H6U1</accession>
<dbReference type="InterPro" id="IPR037493">
    <property type="entry name" value="ExoIII-like"/>
</dbReference>
<dbReference type="InterPro" id="IPR036691">
    <property type="entry name" value="Endo/exonu/phosph_ase_sf"/>
</dbReference>